<dbReference type="PROSITE" id="PS51278">
    <property type="entry name" value="GATASE_TYPE_2"/>
    <property type="match status" value="1"/>
</dbReference>
<dbReference type="InterPro" id="IPR029055">
    <property type="entry name" value="Ntn_hydrolases_N"/>
</dbReference>
<keyword evidence="1 3" id="KW-0315">Glutamine amidotransferase</keyword>
<dbReference type="Gene3D" id="3.60.20.10">
    <property type="entry name" value="Glutamine Phosphoribosylpyrophosphate, subunit 1, domain 1"/>
    <property type="match status" value="1"/>
</dbReference>
<keyword evidence="4" id="KW-1185">Reference proteome</keyword>
<keyword evidence="3" id="KW-0808">Transferase</keyword>
<dbReference type="Pfam" id="PF13230">
    <property type="entry name" value="GATase_4"/>
    <property type="match status" value="1"/>
</dbReference>
<organism evidence="3 4">
    <name type="scientific">Halomonas rhizosphaerae</name>
    <dbReference type="NCBI Taxonomy" id="3043296"/>
    <lineage>
        <taxon>Bacteria</taxon>
        <taxon>Pseudomonadati</taxon>
        <taxon>Pseudomonadota</taxon>
        <taxon>Gammaproteobacteria</taxon>
        <taxon>Oceanospirillales</taxon>
        <taxon>Halomonadaceae</taxon>
        <taxon>Halomonas</taxon>
    </lineage>
</organism>
<dbReference type="InterPro" id="IPR026869">
    <property type="entry name" value="EgtC-like"/>
</dbReference>
<evidence type="ECO:0000256" key="1">
    <source>
        <dbReference type="ARBA" id="ARBA00022962"/>
    </source>
</evidence>
<comment type="caution">
    <text evidence="3">The sequence shown here is derived from an EMBL/GenBank/DDBJ whole genome shotgun (WGS) entry which is preliminary data.</text>
</comment>
<dbReference type="Proteomes" id="UP001225957">
    <property type="component" value="Unassembled WGS sequence"/>
</dbReference>
<dbReference type="SUPFAM" id="SSF56235">
    <property type="entry name" value="N-terminal nucleophile aminohydrolases (Ntn hydrolases)"/>
    <property type="match status" value="1"/>
</dbReference>
<dbReference type="RefSeq" id="WP_282737098.1">
    <property type="nucleotide sequence ID" value="NZ_JASCQP010000046.1"/>
</dbReference>
<proteinExistence type="predicted"/>
<accession>A0ABT6V5K1</accession>
<sequence>MCELMGMSANVPTDICFSFTGFLHRGGGTGPHRDGWGIAFYEEGGYRDFRDPHPSVHSPIARLICDYPIKSNIVISHIRQANVGQVRLANTHPFVREMWGRPWCYAHNGQLADWQALPHSYYRPVGSTDSEHAFCWLLGELRGAFPDPPEDDAQRHAFWGTLHGLCERLRGLGVFNLLLADGDCLYTYCSTKLAHITRRAPFGRASLSDAELTVNFAEHTTPDDVVSVIATEPLTDNEEWVRMDPGELLVWKGGLIQARFKT</sequence>
<reference evidence="3 4" key="1">
    <citation type="submission" date="2023-04" db="EMBL/GenBank/DDBJ databases">
        <title>Halomonas strains isolated from rhizosphere soil.</title>
        <authorList>
            <person name="Xu L."/>
            <person name="Sun J.-Q."/>
        </authorList>
    </citation>
    <scope>NUCLEOTIDE SEQUENCE [LARGE SCALE GENOMIC DNA]</scope>
    <source>
        <strain evidence="3 4">LR5S20</strain>
    </source>
</reference>
<gene>
    <name evidence="3" type="ORF">QLQ83_19255</name>
</gene>
<dbReference type="CDD" id="cd01908">
    <property type="entry name" value="YafJ"/>
    <property type="match status" value="1"/>
</dbReference>
<dbReference type="PANTHER" id="PTHR42824:SF1">
    <property type="entry name" value="GLUTAMINE AMIDOTRANSFERASE YAFJ-RELATED"/>
    <property type="match status" value="1"/>
</dbReference>
<dbReference type="PANTHER" id="PTHR42824">
    <property type="entry name" value="GLUTAMINE AMIDOTRANSFERASE"/>
    <property type="match status" value="1"/>
</dbReference>
<keyword evidence="3" id="KW-0328">Glycosyltransferase</keyword>
<evidence type="ECO:0000259" key="2">
    <source>
        <dbReference type="PROSITE" id="PS51278"/>
    </source>
</evidence>
<name>A0ABT6V5K1_9GAMM</name>
<dbReference type="EC" id="2.4.2.-" evidence="3"/>
<protein>
    <submittedName>
        <fullName evidence="3">Class II glutamine amidotransferase</fullName>
        <ecNumber evidence="3">2.4.2.-</ecNumber>
    </submittedName>
</protein>
<dbReference type="EMBL" id="JASCQP010000046">
    <property type="protein sequence ID" value="MDI5893216.1"/>
    <property type="molecule type" value="Genomic_DNA"/>
</dbReference>
<evidence type="ECO:0000313" key="4">
    <source>
        <dbReference type="Proteomes" id="UP001225957"/>
    </source>
</evidence>
<dbReference type="GO" id="GO:0016757">
    <property type="term" value="F:glycosyltransferase activity"/>
    <property type="evidence" value="ECO:0007669"/>
    <property type="project" value="UniProtKB-KW"/>
</dbReference>
<feature type="domain" description="Glutamine amidotransferase type-2" evidence="2">
    <location>
        <begin position="2"/>
        <end position="254"/>
    </location>
</feature>
<evidence type="ECO:0000313" key="3">
    <source>
        <dbReference type="EMBL" id="MDI5893216.1"/>
    </source>
</evidence>
<dbReference type="InterPro" id="IPR017932">
    <property type="entry name" value="GATase_2_dom"/>
</dbReference>